<organism evidence="2 3">
    <name type="scientific">Araneus ventricosus</name>
    <name type="common">Orbweaver spider</name>
    <name type="synonym">Epeira ventricosa</name>
    <dbReference type="NCBI Taxonomy" id="182803"/>
    <lineage>
        <taxon>Eukaryota</taxon>
        <taxon>Metazoa</taxon>
        <taxon>Ecdysozoa</taxon>
        <taxon>Arthropoda</taxon>
        <taxon>Chelicerata</taxon>
        <taxon>Arachnida</taxon>
        <taxon>Araneae</taxon>
        <taxon>Araneomorphae</taxon>
        <taxon>Entelegynae</taxon>
        <taxon>Araneoidea</taxon>
        <taxon>Araneidae</taxon>
        <taxon>Araneus</taxon>
    </lineage>
</organism>
<gene>
    <name evidence="2" type="ORF">AVEN_51365_1</name>
</gene>
<evidence type="ECO:0000313" key="3">
    <source>
        <dbReference type="Proteomes" id="UP000499080"/>
    </source>
</evidence>
<feature type="compositionally biased region" description="Polar residues" evidence="1">
    <location>
        <begin position="14"/>
        <end position="31"/>
    </location>
</feature>
<proteinExistence type="predicted"/>
<comment type="caution">
    <text evidence="2">The sequence shown here is derived from an EMBL/GenBank/DDBJ whole genome shotgun (WGS) entry which is preliminary data.</text>
</comment>
<keyword evidence="3" id="KW-1185">Reference proteome</keyword>
<protein>
    <submittedName>
        <fullName evidence="2">Uncharacterized protein</fullName>
    </submittedName>
</protein>
<dbReference type="Proteomes" id="UP000499080">
    <property type="component" value="Unassembled WGS sequence"/>
</dbReference>
<evidence type="ECO:0000313" key="2">
    <source>
        <dbReference type="EMBL" id="GBM63342.1"/>
    </source>
</evidence>
<dbReference type="EMBL" id="BGPR01001863">
    <property type="protein sequence ID" value="GBM63342.1"/>
    <property type="molecule type" value="Genomic_DNA"/>
</dbReference>
<dbReference type="AlphaFoldDB" id="A0A4Y2HDJ4"/>
<name>A0A4Y2HDJ4_ARAVE</name>
<reference evidence="2 3" key="1">
    <citation type="journal article" date="2019" name="Sci. Rep.">
        <title>Orb-weaving spider Araneus ventricosus genome elucidates the spidroin gene catalogue.</title>
        <authorList>
            <person name="Kono N."/>
            <person name="Nakamura H."/>
            <person name="Ohtoshi R."/>
            <person name="Moran D.A.P."/>
            <person name="Shinohara A."/>
            <person name="Yoshida Y."/>
            <person name="Fujiwara M."/>
            <person name="Mori M."/>
            <person name="Tomita M."/>
            <person name="Arakawa K."/>
        </authorList>
    </citation>
    <scope>NUCLEOTIDE SEQUENCE [LARGE SCALE GENOMIC DNA]</scope>
</reference>
<sequence length="96" mass="10551">MKFKLPLAFSETSHPIPTTNATTEPSVVVTESSKRKKTRLLQERPRRQGYAYGSFPAKYGINTLFDMCPPLATTCPICTEGGVQVPADFCNLVGNK</sequence>
<feature type="region of interest" description="Disordered" evidence="1">
    <location>
        <begin position="14"/>
        <end position="40"/>
    </location>
</feature>
<evidence type="ECO:0000256" key="1">
    <source>
        <dbReference type="SAM" id="MobiDB-lite"/>
    </source>
</evidence>
<accession>A0A4Y2HDJ4</accession>